<name>A0A6J5QST3_9CAUD</name>
<organism evidence="2">
    <name type="scientific">uncultured Caudovirales phage</name>
    <dbReference type="NCBI Taxonomy" id="2100421"/>
    <lineage>
        <taxon>Viruses</taxon>
        <taxon>Duplodnaviria</taxon>
        <taxon>Heunggongvirae</taxon>
        <taxon>Uroviricota</taxon>
        <taxon>Caudoviricetes</taxon>
        <taxon>Peduoviridae</taxon>
        <taxon>Maltschvirus</taxon>
        <taxon>Maltschvirus maltsch</taxon>
    </lineage>
</organism>
<evidence type="ECO:0000256" key="1">
    <source>
        <dbReference type="SAM" id="MobiDB-lite"/>
    </source>
</evidence>
<evidence type="ECO:0000313" key="3">
    <source>
        <dbReference type="EMBL" id="CAB4204001.1"/>
    </source>
</evidence>
<dbReference type="EMBL" id="LR797425">
    <property type="protein sequence ID" value="CAB4215342.1"/>
    <property type="molecule type" value="Genomic_DNA"/>
</dbReference>
<evidence type="ECO:0000313" key="2">
    <source>
        <dbReference type="EMBL" id="CAB4184451.1"/>
    </source>
</evidence>
<evidence type="ECO:0000313" key="4">
    <source>
        <dbReference type="EMBL" id="CAB4215342.1"/>
    </source>
</evidence>
<sequence>MPGMIRPNKKAMEIAYKLLKTVKSLRQKNDKKPSEKRIEEWFKDSSTAS</sequence>
<feature type="region of interest" description="Disordered" evidence="1">
    <location>
        <begin position="25"/>
        <end position="49"/>
    </location>
</feature>
<feature type="compositionally biased region" description="Basic and acidic residues" evidence="1">
    <location>
        <begin position="27"/>
        <end position="43"/>
    </location>
</feature>
<protein>
    <submittedName>
        <fullName evidence="2">Uncharacterized protein</fullName>
    </submittedName>
</protein>
<accession>A0A6J5QST3</accession>
<reference evidence="2" key="1">
    <citation type="submission" date="2020-05" db="EMBL/GenBank/DDBJ databases">
        <authorList>
            <person name="Chiriac C."/>
            <person name="Salcher M."/>
            <person name="Ghai R."/>
            <person name="Kavagutti S V."/>
        </authorList>
    </citation>
    <scope>NUCLEOTIDE SEQUENCE</scope>
</reference>
<dbReference type="EMBL" id="LR797335">
    <property type="protein sequence ID" value="CAB4204001.1"/>
    <property type="molecule type" value="Genomic_DNA"/>
</dbReference>
<dbReference type="EMBL" id="LR797063">
    <property type="protein sequence ID" value="CAB4184451.1"/>
    <property type="molecule type" value="Genomic_DNA"/>
</dbReference>
<gene>
    <name evidence="2" type="ORF">UFOVP1112_3</name>
    <name evidence="3" type="ORF">UFOVP1385_24</name>
    <name evidence="4" type="ORF">UFOVP1478_18</name>
</gene>
<proteinExistence type="predicted"/>